<keyword evidence="2" id="KW-1185">Reference proteome</keyword>
<evidence type="ECO:0000313" key="2">
    <source>
        <dbReference type="Proteomes" id="UP001175604"/>
    </source>
</evidence>
<comment type="caution">
    <text evidence="1">The sequence shown here is derived from an EMBL/GenBank/DDBJ whole genome shotgun (WGS) entry which is preliminary data.</text>
</comment>
<sequence>MARRRIWRVLGGVVLAGVLALGFAGYTMPELRLNWETLAAMCGF</sequence>
<dbReference type="RefSeq" id="WP_269321375.1">
    <property type="nucleotide sequence ID" value="NZ_JAUDJE010000008.1"/>
</dbReference>
<protein>
    <recommendedName>
        <fullName evidence="3">Secreted protein</fullName>
    </recommendedName>
</protein>
<dbReference type="Proteomes" id="UP001175604">
    <property type="component" value="Unassembled WGS sequence"/>
</dbReference>
<accession>A0ABT7W2V7</accession>
<gene>
    <name evidence="1" type="ORF">QUC21_10780</name>
</gene>
<proteinExistence type="predicted"/>
<name>A0ABT7W2V7_9BORD</name>
<dbReference type="EMBL" id="JAUDJE010000008">
    <property type="protein sequence ID" value="MDM9559516.1"/>
    <property type="molecule type" value="Genomic_DNA"/>
</dbReference>
<reference evidence="1" key="1">
    <citation type="submission" date="2023-06" db="EMBL/GenBank/DDBJ databases">
        <title>full genome analysis of Phenantherene degrader P3.</title>
        <authorList>
            <person name="Akbar A."/>
            <person name="Rahmeh R."/>
            <person name="Kishk M."/>
        </authorList>
    </citation>
    <scope>NUCLEOTIDE SEQUENCE</scope>
    <source>
        <strain evidence="1">P3</strain>
    </source>
</reference>
<evidence type="ECO:0000313" key="1">
    <source>
        <dbReference type="EMBL" id="MDM9559516.1"/>
    </source>
</evidence>
<organism evidence="1 2">
    <name type="scientific">Bordetella petrii</name>
    <dbReference type="NCBI Taxonomy" id="94624"/>
    <lineage>
        <taxon>Bacteria</taxon>
        <taxon>Pseudomonadati</taxon>
        <taxon>Pseudomonadota</taxon>
        <taxon>Betaproteobacteria</taxon>
        <taxon>Burkholderiales</taxon>
        <taxon>Alcaligenaceae</taxon>
        <taxon>Bordetella</taxon>
    </lineage>
</organism>
<evidence type="ECO:0008006" key="3">
    <source>
        <dbReference type="Google" id="ProtNLM"/>
    </source>
</evidence>